<keyword evidence="1" id="KW-0812">Transmembrane</keyword>
<reference evidence="2" key="1">
    <citation type="journal article" date="2020" name="Stud. Mycol.">
        <title>101 Dothideomycetes genomes: a test case for predicting lifestyles and emergence of pathogens.</title>
        <authorList>
            <person name="Haridas S."/>
            <person name="Albert R."/>
            <person name="Binder M."/>
            <person name="Bloem J."/>
            <person name="Labutti K."/>
            <person name="Salamov A."/>
            <person name="Andreopoulos B."/>
            <person name="Baker S."/>
            <person name="Barry K."/>
            <person name="Bills G."/>
            <person name="Bluhm B."/>
            <person name="Cannon C."/>
            <person name="Castanera R."/>
            <person name="Culley D."/>
            <person name="Daum C."/>
            <person name="Ezra D."/>
            <person name="Gonzalez J."/>
            <person name="Henrissat B."/>
            <person name="Kuo A."/>
            <person name="Liang C."/>
            <person name="Lipzen A."/>
            <person name="Lutzoni F."/>
            <person name="Magnuson J."/>
            <person name="Mondo S."/>
            <person name="Nolan M."/>
            <person name="Ohm R."/>
            <person name="Pangilinan J."/>
            <person name="Park H.-J."/>
            <person name="Ramirez L."/>
            <person name="Alfaro M."/>
            <person name="Sun H."/>
            <person name="Tritt A."/>
            <person name="Yoshinaga Y."/>
            <person name="Zwiers L.-H."/>
            <person name="Turgeon B."/>
            <person name="Goodwin S."/>
            <person name="Spatafora J."/>
            <person name="Crous P."/>
            <person name="Grigoriev I."/>
        </authorList>
    </citation>
    <scope>NUCLEOTIDE SEQUENCE</scope>
    <source>
        <strain evidence="2">HMLAC05119</strain>
    </source>
</reference>
<feature type="transmembrane region" description="Helical" evidence="1">
    <location>
        <begin position="106"/>
        <end position="125"/>
    </location>
</feature>
<evidence type="ECO:0000256" key="1">
    <source>
        <dbReference type="SAM" id="Phobius"/>
    </source>
</evidence>
<evidence type="ECO:0000313" key="2">
    <source>
        <dbReference type="EMBL" id="KAF1917522.1"/>
    </source>
</evidence>
<accession>A0A6A5QQ88</accession>
<dbReference type="AlphaFoldDB" id="A0A6A5QQ88"/>
<sequence>MTRASTLFTSGAVLACAVADIFTLSLGDIGQYSTSLATAPTLTGSRVLFTDPASSNGGVDVVLSEELRAKVQKAVDSDCNTINAQCVESVRTLLINPRTELESRSLVAFAAGAIALISLAIPWWGKQNQGVPVALHMPSAQLGSAASAANAATVAAVTGSGVPFVTITSTPTTTSTPGPEMPTETILTSAQDGHAVGDLGIFLSEDLAQRLSEMIARSQQCPASDGRPKAKTAKMKALSLDDATNTIGEIICAARSLVINAASGGPFAELAAIHGKQPAWSSPGMMQAMQEVADFAVAQAGFLRLNGQDATTLAFVSFYVAYMVIKNKAPLGRVNWIPGTEFKGTVTESPIHSTITTGPTMAITTSTASSSSMFECSASCTMVGAIRNCNTWCATPTDDSFTMPTPYAVKTVAIEPWVVPVQVPIQVPIGICPPAPGNATDFPVDLFEPVYSKFCEEAEKSSETTIWTVNSKGEKAEAKPRLRRLAMSLRRFVLRDGSADDNKYNDYRFQLIRFVRSGGKQTCATKCARAFRQLSHQDNCRRGDDKKMMADTGVLDAGCAEYIFSIETPKPPEVKAEIKCGQSDTRFTAPKYDSGADGAIGVETAIKRWCTDNDHLYLNHNPDGDQKYARWPITQLKVPNRSSFWTRAKLNNQQENGVIIKDQCISAYTDGLKQCDQGSDRTHGFSAVVGTTAYTLEVSGFTQDGNPPWNEKSMFPPVEYHGGPECSAASSAPGYKPVFPDDLEKAMSWFCVNGAPLKDFGRYWQGCEQYPPKGQPRFYNSERYMLVLGMGAQKMTKTGAGCM</sequence>
<keyword evidence="1" id="KW-0472">Membrane</keyword>
<gene>
    <name evidence="2" type="ORF">BDU57DRAFT_537190</name>
</gene>
<keyword evidence="3" id="KW-1185">Reference proteome</keyword>
<evidence type="ECO:0000313" key="3">
    <source>
        <dbReference type="Proteomes" id="UP000800096"/>
    </source>
</evidence>
<dbReference type="PROSITE" id="PS51257">
    <property type="entry name" value="PROKAR_LIPOPROTEIN"/>
    <property type="match status" value="1"/>
</dbReference>
<protein>
    <submittedName>
        <fullName evidence="2">Uncharacterized protein</fullName>
    </submittedName>
</protein>
<organism evidence="2 3">
    <name type="scientific">Ampelomyces quisqualis</name>
    <name type="common">Powdery mildew agent</name>
    <dbReference type="NCBI Taxonomy" id="50730"/>
    <lineage>
        <taxon>Eukaryota</taxon>
        <taxon>Fungi</taxon>
        <taxon>Dikarya</taxon>
        <taxon>Ascomycota</taxon>
        <taxon>Pezizomycotina</taxon>
        <taxon>Dothideomycetes</taxon>
        <taxon>Pleosporomycetidae</taxon>
        <taxon>Pleosporales</taxon>
        <taxon>Pleosporineae</taxon>
        <taxon>Phaeosphaeriaceae</taxon>
        <taxon>Ampelomyces</taxon>
    </lineage>
</organism>
<proteinExistence type="predicted"/>
<dbReference type="Proteomes" id="UP000800096">
    <property type="component" value="Unassembled WGS sequence"/>
</dbReference>
<keyword evidence="1" id="KW-1133">Transmembrane helix</keyword>
<name>A0A6A5QQ88_AMPQU</name>
<dbReference type="OrthoDB" id="3687237at2759"/>
<dbReference type="EMBL" id="ML979134">
    <property type="protein sequence ID" value="KAF1917522.1"/>
    <property type="molecule type" value="Genomic_DNA"/>
</dbReference>